<reference evidence="1 2" key="1">
    <citation type="submission" date="2015-09" db="EMBL/GenBank/DDBJ databases">
        <title>Trachymyrmex zeteki WGS genome.</title>
        <authorList>
            <person name="Nygaard S."/>
            <person name="Hu H."/>
            <person name="Boomsma J."/>
            <person name="Zhang G."/>
        </authorList>
    </citation>
    <scope>NUCLEOTIDE SEQUENCE [LARGE SCALE GENOMIC DNA]</scope>
    <source>
        <strain evidence="1">Tzet28-1</strain>
        <tissue evidence="1">Whole body</tissue>
    </source>
</reference>
<name>A0A151XAR1_9HYME</name>
<dbReference type="EMBL" id="KQ982335">
    <property type="protein sequence ID" value="KYQ57466.1"/>
    <property type="molecule type" value="Genomic_DNA"/>
</dbReference>
<sequence>MTCDERKNGGCGGCTLVPARRGATSRASAGHRSYRFRFCNGASCQVESKIPLMWLTSGCRLGIYRRVNRSEKIQRSRTDELDARVTGEGDDKNRRSIAIPLPYANMTSLASLTCRRIDAKDCSNRGGTSGRTGR</sequence>
<gene>
    <name evidence="1" type="ORF">ALC60_03427</name>
</gene>
<dbReference type="Proteomes" id="UP000075809">
    <property type="component" value="Unassembled WGS sequence"/>
</dbReference>
<keyword evidence="2" id="KW-1185">Reference proteome</keyword>
<evidence type="ECO:0000313" key="2">
    <source>
        <dbReference type="Proteomes" id="UP000075809"/>
    </source>
</evidence>
<evidence type="ECO:0000313" key="1">
    <source>
        <dbReference type="EMBL" id="KYQ57466.1"/>
    </source>
</evidence>
<organism evidence="1 2">
    <name type="scientific">Mycetomoellerius zeteki</name>
    <dbReference type="NCBI Taxonomy" id="64791"/>
    <lineage>
        <taxon>Eukaryota</taxon>
        <taxon>Metazoa</taxon>
        <taxon>Ecdysozoa</taxon>
        <taxon>Arthropoda</taxon>
        <taxon>Hexapoda</taxon>
        <taxon>Insecta</taxon>
        <taxon>Pterygota</taxon>
        <taxon>Neoptera</taxon>
        <taxon>Endopterygota</taxon>
        <taxon>Hymenoptera</taxon>
        <taxon>Apocrita</taxon>
        <taxon>Aculeata</taxon>
        <taxon>Formicoidea</taxon>
        <taxon>Formicidae</taxon>
        <taxon>Myrmicinae</taxon>
        <taxon>Mycetomoellerius</taxon>
    </lineage>
</organism>
<accession>A0A151XAR1</accession>
<dbReference type="AlphaFoldDB" id="A0A151XAR1"/>
<protein>
    <submittedName>
        <fullName evidence="1">Uncharacterized protein</fullName>
    </submittedName>
</protein>
<proteinExistence type="predicted"/>